<feature type="chain" id="PRO_5003391856" evidence="1">
    <location>
        <begin position="23"/>
        <end position="105"/>
    </location>
</feature>
<dbReference type="KEGG" id="kvl:KVU_2312"/>
<dbReference type="RefSeq" id="WP_013385541.1">
    <property type="nucleotide sequence ID" value="NC_017384.1"/>
</dbReference>
<dbReference type="HOGENOM" id="CLU_139214_2_0_5"/>
<name>F9Y6N1_KETVW</name>
<reference evidence="2 3" key="1">
    <citation type="journal article" date="2011" name="J. Bacteriol.">
        <title>Complete genome sequence of the industrial strain Ketogulonicigenium vulgare WSH-001.</title>
        <authorList>
            <person name="Liu L."/>
            <person name="Li Y."/>
            <person name="Zhang J."/>
            <person name="Zhou Z."/>
            <person name="Liu J."/>
            <person name="Li X."/>
            <person name="Zhou J."/>
            <person name="Du G."/>
            <person name="Wang L."/>
            <person name="Chen J."/>
        </authorList>
    </citation>
    <scope>NUCLEOTIDE SEQUENCE [LARGE SCALE GENOMIC DNA]</scope>
    <source>
        <strain evidence="2 3">WSH-001</strain>
    </source>
</reference>
<accession>F9Y6N1</accession>
<dbReference type="OrthoDB" id="4736977at2"/>
<evidence type="ECO:0000313" key="2">
    <source>
        <dbReference type="EMBL" id="AEM42151.1"/>
    </source>
</evidence>
<dbReference type="AlphaFoldDB" id="F9Y6N1"/>
<gene>
    <name evidence="2" type="ordered locus">KVU_2312</name>
</gene>
<sequence>MFRNAMMAAAAVATLVAAPAMAQTETIRFQNSSGLTVMYLYSSPTHNDSWENDLLGNRVLENGRSFDLTIRNVSNCSYDLLIEFSNGRSTRDVVDVCRVGTYVIR</sequence>
<feature type="signal peptide" evidence="1">
    <location>
        <begin position="1"/>
        <end position="22"/>
    </location>
</feature>
<dbReference type="Proteomes" id="UP000000692">
    <property type="component" value="Chromosome"/>
</dbReference>
<proteinExistence type="predicted"/>
<dbReference type="EMBL" id="CP002018">
    <property type="protein sequence ID" value="AEM42151.1"/>
    <property type="molecule type" value="Genomic_DNA"/>
</dbReference>
<evidence type="ECO:0000256" key="1">
    <source>
        <dbReference type="SAM" id="SignalP"/>
    </source>
</evidence>
<protein>
    <submittedName>
        <fullName evidence="2">Uncharacterized protein</fullName>
    </submittedName>
</protein>
<organism evidence="2 3">
    <name type="scientific">Ketogulonicigenium vulgare (strain WSH-001)</name>
    <dbReference type="NCBI Taxonomy" id="759362"/>
    <lineage>
        <taxon>Bacteria</taxon>
        <taxon>Pseudomonadati</taxon>
        <taxon>Pseudomonadota</taxon>
        <taxon>Alphaproteobacteria</taxon>
        <taxon>Rhodobacterales</taxon>
        <taxon>Roseobacteraceae</taxon>
        <taxon>Ketogulonicigenium</taxon>
    </lineage>
</organism>
<keyword evidence="3" id="KW-1185">Reference proteome</keyword>
<evidence type="ECO:0000313" key="3">
    <source>
        <dbReference type="Proteomes" id="UP000000692"/>
    </source>
</evidence>
<keyword evidence="1" id="KW-0732">Signal</keyword>